<dbReference type="InterPro" id="IPR011009">
    <property type="entry name" value="Kinase-like_dom_sf"/>
</dbReference>
<dbReference type="PROSITE" id="PS50011">
    <property type="entry name" value="PROTEIN_KINASE_DOM"/>
    <property type="match status" value="1"/>
</dbReference>
<evidence type="ECO:0000313" key="9">
    <source>
        <dbReference type="Proteomes" id="UP001470230"/>
    </source>
</evidence>
<gene>
    <name evidence="8" type="ORF">M9Y10_037755</name>
</gene>
<evidence type="ECO:0000256" key="2">
    <source>
        <dbReference type="ARBA" id="ARBA00022679"/>
    </source>
</evidence>
<evidence type="ECO:0000256" key="6">
    <source>
        <dbReference type="PROSITE-ProRule" id="PRU10141"/>
    </source>
</evidence>
<dbReference type="PROSITE" id="PS00107">
    <property type="entry name" value="PROTEIN_KINASE_ATP"/>
    <property type="match status" value="1"/>
</dbReference>
<keyword evidence="3 6" id="KW-0547">Nucleotide-binding</keyword>
<dbReference type="PROSITE" id="PS00108">
    <property type="entry name" value="PROTEIN_KINASE_ST"/>
    <property type="match status" value="1"/>
</dbReference>
<evidence type="ECO:0000256" key="1">
    <source>
        <dbReference type="ARBA" id="ARBA00022527"/>
    </source>
</evidence>
<dbReference type="InterPro" id="IPR008271">
    <property type="entry name" value="Ser/Thr_kinase_AS"/>
</dbReference>
<feature type="binding site" evidence="6">
    <location>
        <position position="76"/>
    </location>
    <ligand>
        <name>ATP</name>
        <dbReference type="ChEBI" id="CHEBI:30616"/>
    </ligand>
</feature>
<dbReference type="Gene3D" id="1.10.510.10">
    <property type="entry name" value="Transferase(Phosphotransferase) domain 1"/>
    <property type="match status" value="1"/>
</dbReference>
<protein>
    <recommendedName>
        <fullName evidence="7">Protein kinase domain-containing protein</fullName>
    </recommendedName>
</protein>
<evidence type="ECO:0000259" key="7">
    <source>
        <dbReference type="PROSITE" id="PS50011"/>
    </source>
</evidence>
<evidence type="ECO:0000256" key="3">
    <source>
        <dbReference type="ARBA" id="ARBA00022741"/>
    </source>
</evidence>
<accession>A0ABR2GTF1</accession>
<keyword evidence="9" id="KW-1185">Reference proteome</keyword>
<keyword evidence="4" id="KW-0418">Kinase</keyword>
<keyword evidence="2" id="KW-0808">Transferase</keyword>
<evidence type="ECO:0000256" key="4">
    <source>
        <dbReference type="ARBA" id="ARBA00022777"/>
    </source>
</evidence>
<reference evidence="8 9" key="1">
    <citation type="submission" date="2024-04" db="EMBL/GenBank/DDBJ databases">
        <title>Tritrichomonas musculus Genome.</title>
        <authorList>
            <person name="Alves-Ferreira E."/>
            <person name="Grigg M."/>
            <person name="Lorenzi H."/>
            <person name="Galac M."/>
        </authorList>
    </citation>
    <scope>NUCLEOTIDE SEQUENCE [LARGE SCALE GENOMIC DNA]</scope>
    <source>
        <strain evidence="8 9">EAF2021</strain>
    </source>
</reference>
<organism evidence="8 9">
    <name type="scientific">Tritrichomonas musculus</name>
    <dbReference type="NCBI Taxonomy" id="1915356"/>
    <lineage>
        <taxon>Eukaryota</taxon>
        <taxon>Metamonada</taxon>
        <taxon>Parabasalia</taxon>
        <taxon>Tritrichomonadida</taxon>
        <taxon>Tritrichomonadidae</taxon>
        <taxon>Tritrichomonas</taxon>
    </lineage>
</organism>
<comment type="caution">
    <text evidence="8">The sequence shown here is derived from an EMBL/GenBank/DDBJ whole genome shotgun (WGS) entry which is preliminary data.</text>
</comment>
<name>A0ABR2GTF1_9EUKA</name>
<evidence type="ECO:0000313" key="8">
    <source>
        <dbReference type="EMBL" id="KAK8836495.1"/>
    </source>
</evidence>
<dbReference type="Pfam" id="PF00069">
    <property type="entry name" value="Pkinase"/>
    <property type="match status" value="1"/>
</dbReference>
<dbReference type="PANTHER" id="PTHR24346:SF82">
    <property type="entry name" value="KP78A-RELATED"/>
    <property type="match status" value="1"/>
</dbReference>
<dbReference type="InterPro" id="IPR017441">
    <property type="entry name" value="Protein_kinase_ATP_BS"/>
</dbReference>
<sequence>MIYFLHAKIKKKQILYLVNFKSFLKFFINLKRFQMEKYINEIPPDMFSNLHQIGSGSFSDIFSAIHVKTNVKIALKISIKEHVQENLDVLKQEVEINKILFHPFICKFFQEIETEHLHIIVMELIEGISALDYVNETSGIQISEAKDIFTQLLIAIEYLHNEAHITHRDLKLENIMIDYYGHIRLIDFGFSSMKTMMSTCCGTIPYCAPEVLSCESYTKASDIWSLGIVLYALIDGNLPFYHPNINTLVTLIVESSVSFPETITGPVRDLLSKMLIKDPNTRITIDEIKVHPFICQEKLLQINYKQLFSPSFKGGPSMLKFYNSTDKVQPIKCFKHSSGSGIPAPIKKSSHLRPINTNLLKSKNFDFNLQERILLKTDNIDQLIDSRRDFAENLNRLIDSAYTKNKQYSNMKLVNSCDMIPEIHIAPPNYIPLPKKDFELSSDQIQFTSTAYRKRRLSGDQSSHIAKRFLAPISDIKPNPDYFSDGCEDNNNEILTEEQILM</sequence>
<proteinExistence type="predicted"/>
<feature type="domain" description="Protein kinase" evidence="7">
    <location>
        <begin position="47"/>
        <end position="294"/>
    </location>
</feature>
<keyword evidence="5 6" id="KW-0067">ATP-binding</keyword>
<keyword evidence="1" id="KW-0723">Serine/threonine-protein kinase</keyword>
<dbReference type="Proteomes" id="UP001470230">
    <property type="component" value="Unassembled WGS sequence"/>
</dbReference>
<dbReference type="SUPFAM" id="SSF56112">
    <property type="entry name" value="Protein kinase-like (PK-like)"/>
    <property type="match status" value="1"/>
</dbReference>
<evidence type="ECO:0000256" key="5">
    <source>
        <dbReference type="ARBA" id="ARBA00022840"/>
    </source>
</evidence>
<dbReference type="EMBL" id="JAPFFF010000065">
    <property type="protein sequence ID" value="KAK8836495.1"/>
    <property type="molecule type" value="Genomic_DNA"/>
</dbReference>
<dbReference type="InterPro" id="IPR000719">
    <property type="entry name" value="Prot_kinase_dom"/>
</dbReference>
<dbReference type="PANTHER" id="PTHR24346">
    <property type="entry name" value="MAP/MICROTUBULE AFFINITY-REGULATING KINASE"/>
    <property type="match status" value="1"/>
</dbReference>
<dbReference type="SMART" id="SM00220">
    <property type="entry name" value="S_TKc"/>
    <property type="match status" value="1"/>
</dbReference>